<name>A0ABW5IXR1_9FLAO</name>
<comment type="caution">
    <text evidence="2">The sequence shown here is derived from an EMBL/GenBank/DDBJ whole genome shotgun (WGS) entry which is preliminary data.</text>
</comment>
<feature type="domain" description="EF-hand" evidence="1">
    <location>
        <begin position="235"/>
        <end position="261"/>
    </location>
</feature>
<dbReference type="Proteomes" id="UP001597468">
    <property type="component" value="Unassembled WGS sequence"/>
</dbReference>
<proteinExistence type="predicted"/>
<evidence type="ECO:0000313" key="3">
    <source>
        <dbReference type="Proteomes" id="UP001597468"/>
    </source>
</evidence>
<dbReference type="InterPro" id="IPR011992">
    <property type="entry name" value="EF-hand-dom_pair"/>
</dbReference>
<dbReference type="SUPFAM" id="SSF47473">
    <property type="entry name" value="EF-hand"/>
    <property type="match status" value="1"/>
</dbReference>
<dbReference type="InterPro" id="IPR002048">
    <property type="entry name" value="EF_hand_dom"/>
</dbReference>
<gene>
    <name evidence="2" type="ORF">ACFSTG_03360</name>
</gene>
<dbReference type="InterPro" id="IPR018247">
    <property type="entry name" value="EF_Hand_1_Ca_BS"/>
</dbReference>
<dbReference type="PROSITE" id="PS51257">
    <property type="entry name" value="PROKAR_LIPOPROTEIN"/>
    <property type="match status" value="1"/>
</dbReference>
<dbReference type="PROSITE" id="PS00018">
    <property type="entry name" value="EF_HAND_1"/>
    <property type="match status" value="2"/>
</dbReference>
<dbReference type="Pfam" id="PF13202">
    <property type="entry name" value="EF-hand_5"/>
    <property type="match status" value="2"/>
</dbReference>
<reference evidence="3" key="1">
    <citation type="journal article" date="2019" name="Int. J. Syst. Evol. Microbiol.">
        <title>The Global Catalogue of Microorganisms (GCM) 10K type strain sequencing project: providing services to taxonomists for standard genome sequencing and annotation.</title>
        <authorList>
            <consortium name="The Broad Institute Genomics Platform"/>
            <consortium name="The Broad Institute Genome Sequencing Center for Infectious Disease"/>
            <person name="Wu L."/>
            <person name="Ma J."/>
        </authorList>
    </citation>
    <scope>NUCLEOTIDE SEQUENCE [LARGE SCALE GENOMIC DNA]</scope>
    <source>
        <strain evidence="3">KCTC 42585</strain>
    </source>
</reference>
<organism evidence="2 3">
    <name type="scientific">Salinimicrobium flavum</name>
    <dbReference type="NCBI Taxonomy" id="1737065"/>
    <lineage>
        <taxon>Bacteria</taxon>
        <taxon>Pseudomonadati</taxon>
        <taxon>Bacteroidota</taxon>
        <taxon>Flavobacteriia</taxon>
        <taxon>Flavobacteriales</taxon>
        <taxon>Flavobacteriaceae</taxon>
        <taxon>Salinimicrobium</taxon>
    </lineage>
</organism>
<dbReference type="RefSeq" id="WP_380748472.1">
    <property type="nucleotide sequence ID" value="NZ_JBHULT010000006.1"/>
</dbReference>
<keyword evidence="3" id="KW-1185">Reference proteome</keyword>
<dbReference type="EMBL" id="JBHULT010000006">
    <property type="protein sequence ID" value="MFD2516920.1"/>
    <property type="molecule type" value="Genomic_DNA"/>
</dbReference>
<dbReference type="PROSITE" id="PS50222">
    <property type="entry name" value="EF_HAND_2"/>
    <property type="match status" value="1"/>
</dbReference>
<accession>A0ABW5IXR1</accession>
<protein>
    <submittedName>
        <fullName evidence="2">EF-hand domain-containing protein</fullName>
    </submittedName>
</protein>
<evidence type="ECO:0000259" key="1">
    <source>
        <dbReference type="PROSITE" id="PS50222"/>
    </source>
</evidence>
<evidence type="ECO:0000313" key="2">
    <source>
        <dbReference type="EMBL" id="MFD2516920.1"/>
    </source>
</evidence>
<dbReference type="Gene3D" id="1.10.238.10">
    <property type="entry name" value="EF-hand"/>
    <property type="match status" value="2"/>
</dbReference>
<sequence length="311" mass="35693">MKTVPNLRLFAVLYILVVGFTGCSDDDENENPLGTIQVAAEQIISENTLIIPVVSVGQDSWLTAVQVGDENTNDFIAQPVLVKKGTTADVKLIIDESIFPLPVEGHQIVLKLYADNLNGGTPGQWDPSDEPIKNNNVMVTKTITVFAAGPDAYTFAWYDTNDDGVLDKEEALESYNFGNYFHNYWDTNQDDFLNKDEFYHTFFTNADNEHSNSLSQEEWNTNYPKLLNHWTDTNFSSADINKDNVLSKEEWLTIFEESGWFESYDSNDNSLVSLEEWHNGLFKEWDINLTNFIEQEEFEGYFPVVVSWWRW</sequence>